<evidence type="ECO:0000256" key="2">
    <source>
        <dbReference type="PIRSR" id="PIRSR620019-2"/>
    </source>
</evidence>
<sequence length="212" mass="22694">MDKIILIGAGGHCKVIIDIIKSTRDFKIVGITDASTHEEQILGIPIIGNDDILEDLYYQGIKNAFVCIGALNNISVRDKIYYKLKKIGFEIPKLIHRDAIVSPYSKISNGTCVMAGAIINAGAIIGENCIINTGSIIEHDCFIDRNTHISPGASLAGRCKVGYNSHIGIGSTVIQGTEIGDNVIIGAGTVVLHDIEDNVTAVGVPSKTIKRR</sequence>
<evidence type="ECO:0000259" key="3">
    <source>
        <dbReference type="Pfam" id="PF17836"/>
    </source>
</evidence>
<accession>A0A0A0IGA0</accession>
<dbReference type="AlphaFoldDB" id="A0A0A0IGA0"/>
<dbReference type="NCBIfam" id="TIGR03570">
    <property type="entry name" value="NeuD_NnaD"/>
    <property type="match status" value="1"/>
</dbReference>
<evidence type="ECO:0000313" key="5">
    <source>
        <dbReference type="Proteomes" id="UP000030014"/>
    </source>
</evidence>
<name>A0A0A0IGA0_CLOBO</name>
<dbReference type="PANTHER" id="PTHR43300:SF7">
    <property type="entry name" value="UDP-N-ACETYLBACILLOSAMINE N-ACETYLTRANSFERASE"/>
    <property type="match status" value="1"/>
</dbReference>
<dbReference type="Pfam" id="PF17836">
    <property type="entry name" value="PglD_N"/>
    <property type="match status" value="1"/>
</dbReference>
<feature type="site" description="Increases basicity of active site His" evidence="1">
    <location>
        <position position="140"/>
    </location>
</feature>
<comment type="caution">
    <text evidence="4">The sequence shown here is derived from an EMBL/GenBank/DDBJ whole genome shotgun (WGS) entry which is preliminary data.</text>
</comment>
<keyword evidence="4" id="KW-0808">Transferase</keyword>
<reference evidence="4 5" key="1">
    <citation type="submission" date="2014-01" db="EMBL/GenBank/DDBJ databases">
        <title>Plasmidome dynamics in the species complex Clostridium novyi sensu lato converts strains of independent lineages into distinctly different pathogens.</title>
        <authorList>
            <person name="Skarin H."/>
            <person name="Segerman B."/>
        </authorList>
    </citation>
    <scope>NUCLEOTIDE SEQUENCE [LARGE SCALE GENOMIC DNA]</scope>
    <source>
        <strain evidence="4 5">DC5</strain>
    </source>
</reference>
<dbReference type="InterPro" id="IPR041561">
    <property type="entry name" value="PglD_N"/>
</dbReference>
<organism evidence="4 5">
    <name type="scientific">Clostridium botulinum C/D str. DC5</name>
    <dbReference type="NCBI Taxonomy" id="1443128"/>
    <lineage>
        <taxon>Bacteria</taxon>
        <taxon>Bacillati</taxon>
        <taxon>Bacillota</taxon>
        <taxon>Clostridia</taxon>
        <taxon>Eubacteriales</taxon>
        <taxon>Clostridiaceae</taxon>
        <taxon>Clostridium</taxon>
    </lineage>
</organism>
<feature type="domain" description="PglD N-terminal" evidence="3">
    <location>
        <begin position="3"/>
        <end position="84"/>
    </location>
</feature>
<feature type="active site" description="Proton acceptor" evidence="1">
    <location>
        <position position="139"/>
    </location>
</feature>
<dbReference type="PANTHER" id="PTHR43300">
    <property type="entry name" value="ACETYLTRANSFERASE"/>
    <property type="match status" value="1"/>
</dbReference>
<dbReference type="SUPFAM" id="SSF51161">
    <property type="entry name" value="Trimeric LpxA-like enzymes"/>
    <property type="match status" value="1"/>
</dbReference>
<dbReference type="InterPro" id="IPR020019">
    <property type="entry name" value="AcTrfase_PglD-like"/>
</dbReference>
<dbReference type="InterPro" id="IPR050179">
    <property type="entry name" value="Trans_hexapeptide_repeat"/>
</dbReference>
<evidence type="ECO:0000313" key="4">
    <source>
        <dbReference type="EMBL" id="KGM99241.1"/>
    </source>
</evidence>
<dbReference type="Gene3D" id="2.160.10.10">
    <property type="entry name" value="Hexapeptide repeat proteins"/>
    <property type="match status" value="1"/>
</dbReference>
<dbReference type="Pfam" id="PF00132">
    <property type="entry name" value="Hexapep"/>
    <property type="match status" value="1"/>
</dbReference>
<dbReference type="CDD" id="cd03360">
    <property type="entry name" value="LbH_AT_putative"/>
    <property type="match status" value="1"/>
</dbReference>
<feature type="binding site" evidence="2">
    <location>
        <position position="169"/>
    </location>
    <ligand>
        <name>acetyl-CoA</name>
        <dbReference type="ChEBI" id="CHEBI:57288"/>
    </ligand>
</feature>
<feature type="binding site" evidence="2">
    <location>
        <position position="148"/>
    </location>
    <ligand>
        <name>acetyl-CoA</name>
        <dbReference type="ChEBI" id="CHEBI:57288"/>
    </ligand>
</feature>
<dbReference type="GO" id="GO:0016740">
    <property type="term" value="F:transferase activity"/>
    <property type="evidence" value="ECO:0007669"/>
    <property type="project" value="UniProtKB-KW"/>
</dbReference>
<gene>
    <name evidence="4" type="ORF">Z955_08080</name>
</gene>
<evidence type="ECO:0000256" key="1">
    <source>
        <dbReference type="PIRSR" id="PIRSR620019-1"/>
    </source>
</evidence>
<dbReference type="Proteomes" id="UP000030014">
    <property type="component" value="Unassembled WGS sequence"/>
</dbReference>
<dbReference type="RefSeq" id="WP_039259550.1">
    <property type="nucleotide sequence ID" value="NZ_JDRY01000037.1"/>
</dbReference>
<proteinExistence type="predicted"/>
<dbReference type="Gene3D" id="3.40.50.20">
    <property type="match status" value="1"/>
</dbReference>
<dbReference type="InterPro" id="IPR001451">
    <property type="entry name" value="Hexapep"/>
</dbReference>
<dbReference type="InterPro" id="IPR011004">
    <property type="entry name" value="Trimer_LpxA-like_sf"/>
</dbReference>
<protein>
    <submittedName>
        <fullName evidence="4">Serine acetyltransferase</fullName>
    </submittedName>
</protein>
<dbReference type="EMBL" id="JDRY01000037">
    <property type="protein sequence ID" value="KGM99241.1"/>
    <property type="molecule type" value="Genomic_DNA"/>
</dbReference>